<evidence type="ECO:0000313" key="4">
    <source>
        <dbReference type="Proteomes" id="UP000786183"/>
    </source>
</evidence>
<evidence type="ECO:0000259" key="2">
    <source>
        <dbReference type="Pfam" id="PF17129"/>
    </source>
</evidence>
<dbReference type="SUPFAM" id="SSF53187">
    <property type="entry name" value="Zn-dependent exopeptidases"/>
    <property type="match status" value="1"/>
</dbReference>
<evidence type="ECO:0000313" key="3">
    <source>
        <dbReference type="EMBL" id="MBZ7986525.1"/>
    </source>
</evidence>
<dbReference type="InterPro" id="IPR031489">
    <property type="entry name" value="Peptidase_M99"/>
</dbReference>
<dbReference type="Gene3D" id="3.40.630.10">
    <property type="entry name" value="Zn peptidases"/>
    <property type="match status" value="1"/>
</dbReference>
<sequence>MVKIFLYFFMLSNIFALDFTINTRGECDKNCDNTVLVFGGIQGDEPGGFHAASLLLTNYTFTKGKVIVVPNLAFDSIIARNRGTNGDLNRKFAAIKDNDPDFNTIQRIKSLILLPEVKLIVNLHDGSGYFSPKYISKDKNPNRWGNSCIIDQKNINAKYGNLEEIASNTCASINERLLHKLHSYHLKNTNTKDGDEEMLKSLTYFAITNKKAAFANEASKDLPTHERAYYHLIALESYLKAAGIEFTRDFDLNPYSVKKVIEQPIYVTLDNRFLLFLKNSRNRLNYIPVKKDFNYQASNELTAIYKDKNSFIVQYGNRFQTRLYLDNKIEYSNLINKLNLNIDKQIINTNFATIHDAYDSFMVYPINGARVNIIGYNAKGDEAGILIKKNMLQKSFSVDKNGNIYRVEVYENDKFIGAILINFKDKK</sequence>
<accession>A0ABS7WRA5</accession>
<dbReference type="Proteomes" id="UP000786183">
    <property type="component" value="Unassembled WGS sequence"/>
</dbReference>
<evidence type="ECO:0000259" key="1">
    <source>
        <dbReference type="Pfam" id="PF17033"/>
    </source>
</evidence>
<reference evidence="3 4" key="1">
    <citation type="submission" date="2020-07" db="EMBL/GenBank/DDBJ databases">
        <title>Transfer of Campylobacter canadensis to the novel genus Avispirillum gen. nov., that also includes two novel species recovered from migratory waterfowl: Avispirillum anseris sp. nov. and Avispirillum brantae sp. nov.</title>
        <authorList>
            <person name="Miller W.G."/>
            <person name="Chapman M.H."/>
            <person name="Yee E."/>
            <person name="Inglis G.D."/>
        </authorList>
    </citation>
    <scope>NUCLEOTIDE SEQUENCE [LARGE SCALE GENOMIC DNA]</scope>
    <source>
        <strain evidence="3 4">L283</strain>
    </source>
</reference>
<gene>
    <name evidence="3" type="ORF">AVCANL283_00165</name>
</gene>
<dbReference type="Pfam" id="PF17033">
    <property type="entry name" value="Peptidase_M99"/>
    <property type="match status" value="1"/>
</dbReference>
<dbReference type="EMBL" id="JACGBB010000001">
    <property type="protein sequence ID" value="MBZ7986525.1"/>
    <property type="molecule type" value="Genomic_DNA"/>
</dbReference>
<feature type="domain" description="D,L-carboxypeptidase peptidase" evidence="1">
    <location>
        <begin position="27"/>
        <end position="261"/>
    </location>
</feature>
<proteinExistence type="predicted"/>
<dbReference type="InterPro" id="IPR033397">
    <property type="entry name" value="Metallo_peptidase_C"/>
</dbReference>
<feature type="domain" description="Metallo-carboxypeptidase C-terminal" evidence="2">
    <location>
        <begin position="333"/>
        <end position="423"/>
    </location>
</feature>
<name>A0ABS7WRA5_9BACT</name>
<dbReference type="RefSeq" id="WP_172232156.1">
    <property type="nucleotide sequence ID" value="NZ_CP035946.1"/>
</dbReference>
<protein>
    <submittedName>
        <fullName evidence="3">Deacylase</fullName>
    </submittedName>
</protein>
<keyword evidence="4" id="KW-1185">Reference proteome</keyword>
<organism evidence="3 4">
    <name type="scientific">Campylobacter canadensis</name>
    <dbReference type="NCBI Taxonomy" id="449520"/>
    <lineage>
        <taxon>Bacteria</taxon>
        <taxon>Pseudomonadati</taxon>
        <taxon>Campylobacterota</taxon>
        <taxon>Epsilonproteobacteria</taxon>
        <taxon>Campylobacterales</taxon>
        <taxon>Campylobacteraceae</taxon>
        <taxon>Campylobacter</taxon>
    </lineage>
</organism>
<comment type="caution">
    <text evidence="3">The sequence shown here is derived from an EMBL/GenBank/DDBJ whole genome shotgun (WGS) entry which is preliminary data.</text>
</comment>
<dbReference type="Pfam" id="PF17129">
    <property type="entry name" value="Peptidase_M99_C"/>
    <property type="match status" value="1"/>
</dbReference>